<evidence type="ECO:0000256" key="5">
    <source>
        <dbReference type="SAM" id="MobiDB-lite"/>
    </source>
</evidence>
<feature type="zinc finger region" description="C4-type" evidence="4">
    <location>
        <begin position="38"/>
        <end position="59"/>
    </location>
</feature>
<dbReference type="GO" id="GO:0070180">
    <property type="term" value="F:large ribosomal subunit rRNA binding"/>
    <property type="evidence" value="ECO:0007669"/>
    <property type="project" value="UniProtKB-UniRule"/>
</dbReference>
<feature type="region of interest" description="Disordered" evidence="5">
    <location>
        <begin position="98"/>
        <end position="118"/>
    </location>
</feature>
<dbReference type="InterPro" id="IPR011331">
    <property type="entry name" value="Ribosomal_eL37/eL43"/>
</dbReference>
<dbReference type="Proteomes" id="UP000675968">
    <property type="component" value="Unassembled WGS sequence"/>
</dbReference>
<feature type="binding site" evidence="4">
    <location>
        <position position="59"/>
    </location>
    <ligand>
        <name>Zn(2+)</name>
        <dbReference type="ChEBI" id="CHEBI:29105"/>
    </ligand>
</feature>
<evidence type="ECO:0000256" key="2">
    <source>
        <dbReference type="ARBA" id="ARBA00022980"/>
    </source>
</evidence>
<evidence type="ECO:0000313" key="6">
    <source>
        <dbReference type="EMBL" id="MBS3061820.1"/>
    </source>
</evidence>
<dbReference type="Pfam" id="PF01780">
    <property type="entry name" value="Ribosomal_L37ae"/>
    <property type="match status" value="1"/>
</dbReference>
<keyword evidence="4" id="KW-0862">Zinc</keyword>
<dbReference type="EMBL" id="JAGVWC010000010">
    <property type="protein sequence ID" value="MBS3061820.1"/>
    <property type="molecule type" value="Genomic_DNA"/>
</dbReference>
<feature type="binding site" evidence="4">
    <location>
        <position position="38"/>
    </location>
    <ligand>
        <name>Zn(2+)</name>
        <dbReference type="ChEBI" id="CHEBI:29105"/>
    </ligand>
</feature>
<keyword evidence="4" id="KW-0863">Zinc-finger</keyword>
<dbReference type="NCBIfam" id="NF003058">
    <property type="entry name" value="PRK03976.1"/>
    <property type="match status" value="1"/>
</dbReference>
<accession>A0A8T4LAT8</accession>
<comment type="subunit">
    <text evidence="4">Part of the 50S ribosomal subunit.</text>
</comment>
<keyword evidence="2 4" id="KW-0689">Ribosomal protein</keyword>
<dbReference type="InterPro" id="IPR050522">
    <property type="entry name" value="Ribosomal_protein_eL43"/>
</dbReference>
<dbReference type="InterPro" id="IPR002674">
    <property type="entry name" value="Ribosomal_eL43"/>
</dbReference>
<dbReference type="GO" id="GO:0006412">
    <property type="term" value="P:translation"/>
    <property type="evidence" value="ECO:0007669"/>
    <property type="project" value="UniProtKB-UniRule"/>
</dbReference>
<dbReference type="NCBIfam" id="TIGR00280">
    <property type="entry name" value="eL43_euk_arch"/>
    <property type="match status" value="1"/>
</dbReference>
<feature type="binding site" evidence="4">
    <location>
        <position position="56"/>
    </location>
    <ligand>
        <name>Zn(2+)</name>
        <dbReference type="ChEBI" id="CHEBI:29105"/>
    </ligand>
</feature>
<evidence type="ECO:0000313" key="7">
    <source>
        <dbReference type="Proteomes" id="UP000675968"/>
    </source>
</evidence>
<dbReference type="HAMAP" id="MF_00327">
    <property type="entry name" value="Ribosomal_eL43"/>
    <property type="match status" value="1"/>
</dbReference>
<organism evidence="6 7">
    <name type="scientific">Candidatus Iainarchaeum sp</name>
    <dbReference type="NCBI Taxonomy" id="3101447"/>
    <lineage>
        <taxon>Archaea</taxon>
        <taxon>Candidatus Iainarchaeota</taxon>
        <taxon>Candidatus Iainarchaeia</taxon>
        <taxon>Candidatus Iainarchaeales</taxon>
        <taxon>Candidatus Iainarchaeaceae</taxon>
        <taxon>Candidatus Iainarchaeum</taxon>
    </lineage>
</organism>
<dbReference type="GO" id="GO:0003735">
    <property type="term" value="F:structural constituent of ribosome"/>
    <property type="evidence" value="ECO:0007669"/>
    <property type="project" value="InterPro"/>
</dbReference>
<comment type="function">
    <text evidence="4">Binds to the 23S rRNA.</text>
</comment>
<keyword evidence="4" id="KW-0699">rRNA-binding</keyword>
<comment type="caution">
    <text evidence="6">The sequence shown here is derived from an EMBL/GenBank/DDBJ whole genome shotgun (WGS) entry which is preliminary data.</text>
</comment>
<evidence type="ECO:0000256" key="4">
    <source>
        <dbReference type="HAMAP-Rule" id="MF_00327"/>
    </source>
</evidence>
<reference evidence="6" key="2">
    <citation type="submission" date="2021-05" db="EMBL/GenBank/DDBJ databases">
        <title>Protein family content uncovers lineage relationships and bacterial pathway maintenance mechanisms in DPANN archaea.</title>
        <authorList>
            <person name="Castelle C.J."/>
            <person name="Meheust R."/>
            <person name="Jaffe A.L."/>
            <person name="Seitz K."/>
            <person name="Gong X."/>
            <person name="Baker B.J."/>
            <person name="Banfield J.F."/>
        </authorList>
    </citation>
    <scope>NUCLEOTIDE SEQUENCE</scope>
    <source>
        <strain evidence="6">RIFCSPLOWO2_01_FULL_AR10_48_17</strain>
    </source>
</reference>
<dbReference type="GO" id="GO:1990904">
    <property type="term" value="C:ribonucleoprotein complex"/>
    <property type="evidence" value="ECO:0007669"/>
    <property type="project" value="UniProtKB-KW"/>
</dbReference>
<gene>
    <name evidence="4" type="primary">rpl37ae</name>
    <name evidence="6" type="ORF">J4215_04530</name>
</gene>
<sequence length="118" mass="13054">MSSTKKVKSAGRFGSRYGVGIRKRLLKVEQRQHEDSECPSCGYKKIRREAAGIFDCKKCGGRFTGGAYFPQTLTGRIVAKMVSQKSFLPNLGELLSTQVTETGENEESPSSESENKKK</sequence>
<dbReference type="GO" id="GO:0008270">
    <property type="term" value="F:zinc ion binding"/>
    <property type="evidence" value="ECO:0007669"/>
    <property type="project" value="UniProtKB-UniRule"/>
</dbReference>
<dbReference type="GO" id="GO:0005840">
    <property type="term" value="C:ribosome"/>
    <property type="evidence" value="ECO:0007669"/>
    <property type="project" value="UniProtKB-KW"/>
</dbReference>
<dbReference type="PANTHER" id="PTHR48129">
    <property type="entry name" value="60S RIBOSOMAL PROTEIN L37A"/>
    <property type="match status" value="1"/>
</dbReference>
<reference evidence="6" key="1">
    <citation type="submission" date="2021-03" db="EMBL/GenBank/DDBJ databases">
        <authorList>
            <person name="Jaffe A."/>
        </authorList>
    </citation>
    <scope>NUCLEOTIDE SEQUENCE</scope>
    <source>
        <strain evidence="6">RIFCSPLOWO2_01_FULL_AR10_48_17</strain>
    </source>
</reference>
<keyword evidence="4" id="KW-0479">Metal-binding</keyword>
<dbReference type="SUPFAM" id="SSF57829">
    <property type="entry name" value="Zn-binding ribosomal proteins"/>
    <property type="match status" value="1"/>
</dbReference>
<name>A0A8T4LAT8_9ARCH</name>
<keyword evidence="3 4" id="KW-0687">Ribonucleoprotein</keyword>
<comment type="cofactor">
    <cofactor evidence="4">
        <name>Zn(2+)</name>
        <dbReference type="ChEBI" id="CHEBI:29105"/>
    </cofactor>
    <text evidence="4">Binds 1 zinc ion per subunit.</text>
</comment>
<feature type="binding site" evidence="4">
    <location>
        <position position="41"/>
    </location>
    <ligand>
        <name>Zn(2+)</name>
        <dbReference type="ChEBI" id="CHEBI:29105"/>
    </ligand>
</feature>
<evidence type="ECO:0000256" key="1">
    <source>
        <dbReference type="ARBA" id="ARBA00022884"/>
    </source>
</evidence>
<dbReference type="PANTHER" id="PTHR48129:SF1">
    <property type="entry name" value="LARGE RIBOSOMAL SUBUNIT PROTEIN EL43"/>
    <property type="match status" value="1"/>
</dbReference>
<keyword evidence="1 4" id="KW-0694">RNA-binding</keyword>
<dbReference type="AlphaFoldDB" id="A0A8T4LAT8"/>
<evidence type="ECO:0000256" key="3">
    <source>
        <dbReference type="ARBA" id="ARBA00023274"/>
    </source>
</evidence>
<proteinExistence type="inferred from homology"/>
<comment type="similarity">
    <text evidence="4">Belongs to the eukaryotic ribosomal protein eL43 family. Putative zinc-binding subfamily.</text>
</comment>
<dbReference type="Gene3D" id="2.20.25.30">
    <property type="match status" value="1"/>
</dbReference>
<protein>
    <recommendedName>
        <fullName evidence="4">Large ribosomal subunit protein eL43</fullName>
    </recommendedName>
</protein>
<dbReference type="InterPro" id="IPR011332">
    <property type="entry name" value="Ribosomal_zn-bd"/>
</dbReference>